<comment type="similarity">
    <text evidence="8">Belongs to the binding-protein-dependent transport system permease family.</text>
</comment>
<keyword evidence="3" id="KW-1003">Cell membrane</keyword>
<dbReference type="InterPro" id="IPR043429">
    <property type="entry name" value="ArtM/GltK/GlnP/TcyL/YhdX-like"/>
</dbReference>
<keyword evidence="5" id="KW-0029">Amino-acid transport</keyword>
<keyword evidence="4 8" id="KW-0812">Transmembrane</keyword>
<reference evidence="11 12" key="1">
    <citation type="submission" date="2019-06" db="EMBL/GenBank/DDBJ databases">
        <title>Whole genome shotgun sequence of Cellulosimicrobium cellulans NBRC 15516.</title>
        <authorList>
            <person name="Hosoyama A."/>
            <person name="Uohara A."/>
            <person name="Ohji S."/>
            <person name="Ichikawa N."/>
        </authorList>
    </citation>
    <scope>NUCLEOTIDE SEQUENCE [LARGE SCALE GENOMIC DNA]</scope>
    <source>
        <strain evidence="11 12">NBRC 15516</strain>
    </source>
</reference>
<dbReference type="GO" id="GO:0006865">
    <property type="term" value="P:amino acid transport"/>
    <property type="evidence" value="ECO:0007669"/>
    <property type="project" value="UniProtKB-KW"/>
</dbReference>
<dbReference type="GO" id="GO:0022857">
    <property type="term" value="F:transmembrane transporter activity"/>
    <property type="evidence" value="ECO:0007669"/>
    <property type="project" value="InterPro"/>
</dbReference>
<comment type="subcellular location">
    <subcellularLocation>
        <location evidence="1 8">Cell membrane</location>
        <topology evidence="1 8">Multi-pass membrane protein</topology>
    </subcellularLocation>
</comment>
<dbReference type="InterPro" id="IPR035906">
    <property type="entry name" value="MetI-like_sf"/>
</dbReference>
<dbReference type="PROSITE" id="PS50928">
    <property type="entry name" value="ABC_TM1"/>
    <property type="match status" value="1"/>
</dbReference>
<feature type="region of interest" description="Disordered" evidence="9">
    <location>
        <begin position="1"/>
        <end position="32"/>
    </location>
</feature>
<feature type="domain" description="ABC transmembrane type-1" evidence="10">
    <location>
        <begin position="101"/>
        <end position="294"/>
    </location>
</feature>
<evidence type="ECO:0000256" key="1">
    <source>
        <dbReference type="ARBA" id="ARBA00004651"/>
    </source>
</evidence>
<evidence type="ECO:0000256" key="5">
    <source>
        <dbReference type="ARBA" id="ARBA00022970"/>
    </source>
</evidence>
<evidence type="ECO:0000259" key="10">
    <source>
        <dbReference type="PROSITE" id="PS50928"/>
    </source>
</evidence>
<feature type="compositionally biased region" description="Basic and acidic residues" evidence="9">
    <location>
        <begin position="1"/>
        <end position="23"/>
    </location>
</feature>
<dbReference type="Pfam" id="PF00528">
    <property type="entry name" value="BPD_transp_1"/>
    <property type="match status" value="1"/>
</dbReference>
<dbReference type="AlphaFoldDB" id="A0A4Y4E2M8"/>
<evidence type="ECO:0000256" key="9">
    <source>
        <dbReference type="SAM" id="MobiDB-lite"/>
    </source>
</evidence>
<name>A0A4Y4E2M8_CELCE</name>
<proteinExistence type="inferred from homology"/>
<dbReference type="RefSeq" id="WP_141390665.1">
    <property type="nucleotide sequence ID" value="NZ_BJNZ01000026.1"/>
</dbReference>
<dbReference type="NCBIfam" id="TIGR01726">
    <property type="entry name" value="HEQRo_perm_3TM"/>
    <property type="match status" value="1"/>
</dbReference>
<dbReference type="PANTHER" id="PTHR30614">
    <property type="entry name" value="MEMBRANE COMPONENT OF AMINO ACID ABC TRANSPORTER"/>
    <property type="match status" value="1"/>
</dbReference>
<evidence type="ECO:0000256" key="7">
    <source>
        <dbReference type="ARBA" id="ARBA00023136"/>
    </source>
</evidence>
<feature type="transmembrane region" description="Helical" evidence="8">
    <location>
        <begin position="105"/>
        <end position="125"/>
    </location>
</feature>
<comment type="caution">
    <text evidence="11">The sequence shown here is derived from an EMBL/GenBank/DDBJ whole genome shotgun (WGS) entry which is preliminary data.</text>
</comment>
<evidence type="ECO:0000313" key="11">
    <source>
        <dbReference type="EMBL" id="GED11227.1"/>
    </source>
</evidence>
<protein>
    <recommendedName>
        <fullName evidence="10">ABC transmembrane type-1 domain-containing protein</fullName>
    </recommendedName>
</protein>
<dbReference type="CDD" id="cd06261">
    <property type="entry name" value="TM_PBP2"/>
    <property type="match status" value="1"/>
</dbReference>
<keyword evidence="2 8" id="KW-0813">Transport</keyword>
<dbReference type="EMBL" id="BJNZ01000026">
    <property type="protein sequence ID" value="GED11227.1"/>
    <property type="molecule type" value="Genomic_DNA"/>
</dbReference>
<sequence>MTAPDDVPRRASDDARPPGRGEVPDGVPAAGWSPSPLALDRAAFRRAQRRRSLLVALVSTVLVVAAVVLVVVNAPGWERARTAFFDPAMAWESLPAILEGLWLNLRVWVVAGVVGTLLGLGLAIARTSRIPALFPLRAFATAYVDLFRGVPLLLVLLLVGFGLPALRLEWLPTSGAFLGALAIVLTYTAYLAEVFRAGIESVHPSQVAAARSLGLTRAQTTRRVVLPQAVRNVTAPLANNLVSLQKDSGLISVLGAVDAIRAAQIATTGSYNFTPYVVAGILFFLVSFPLTRAVDAYQARRGWGRSLATVSGAGDIR</sequence>
<organism evidence="11 12">
    <name type="scientific">Cellulosimicrobium cellulans</name>
    <name type="common">Arthrobacter luteus</name>
    <dbReference type="NCBI Taxonomy" id="1710"/>
    <lineage>
        <taxon>Bacteria</taxon>
        <taxon>Bacillati</taxon>
        <taxon>Actinomycetota</taxon>
        <taxon>Actinomycetes</taxon>
        <taxon>Micrococcales</taxon>
        <taxon>Promicromonosporaceae</taxon>
        <taxon>Cellulosimicrobium</taxon>
    </lineage>
</organism>
<dbReference type="Proteomes" id="UP000316659">
    <property type="component" value="Unassembled WGS sequence"/>
</dbReference>
<dbReference type="PANTHER" id="PTHR30614:SF0">
    <property type="entry name" value="L-CYSTINE TRANSPORT SYSTEM PERMEASE PROTEIN TCYL"/>
    <property type="match status" value="1"/>
</dbReference>
<evidence type="ECO:0000313" key="12">
    <source>
        <dbReference type="Proteomes" id="UP000316659"/>
    </source>
</evidence>
<feature type="transmembrane region" description="Helical" evidence="8">
    <location>
        <begin position="273"/>
        <end position="291"/>
    </location>
</feature>
<dbReference type="SUPFAM" id="SSF161098">
    <property type="entry name" value="MetI-like"/>
    <property type="match status" value="1"/>
</dbReference>
<dbReference type="InterPro" id="IPR010065">
    <property type="entry name" value="AA_ABC_transptr_permease_3TM"/>
</dbReference>
<keyword evidence="7 8" id="KW-0472">Membrane</keyword>
<accession>A0A4Y4E2M8</accession>
<evidence type="ECO:0000256" key="3">
    <source>
        <dbReference type="ARBA" id="ARBA00022475"/>
    </source>
</evidence>
<keyword evidence="6 8" id="KW-1133">Transmembrane helix</keyword>
<evidence type="ECO:0000256" key="8">
    <source>
        <dbReference type="RuleBase" id="RU363032"/>
    </source>
</evidence>
<gene>
    <name evidence="11" type="ORF">CCE02nite_32260</name>
</gene>
<evidence type="ECO:0000256" key="4">
    <source>
        <dbReference type="ARBA" id="ARBA00022692"/>
    </source>
</evidence>
<feature type="transmembrane region" description="Helical" evidence="8">
    <location>
        <begin position="170"/>
        <end position="192"/>
    </location>
</feature>
<dbReference type="Gene3D" id="1.10.3720.10">
    <property type="entry name" value="MetI-like"/>
    <property type="match status" value="1"/>
</dbReference>
<feature type="transmembrane region" description="Helical" evidence="8">
    <location>
        <begin position="53"/>
        <end position="72"/>
    </location>
</feature>
<feature type="transmembrane region" description="Helical" evidence="8">
    <location>
        <begin position="146"/>
        <end position="164"/>
    </location>
</feature>
<evidence type="ECO:0000256" key="6">
    <source>
        <dbReference type="ARBA" id="ARBA00022989"/>
    </source>
</evidence>
<dbReference type="InterPro" id="IPR000515">
    <property type="entry name" value="MetI-like"/>
</dbReference>
<dbReference type="GO" id="GO:0043190">
    <property type="term" value="C:ATP-binding cassette (ABC) transporter complex"/>
    <property type="evidence" value="ECO:0007669"/>
    <property type="project" value="InterPro"/>
</dbReference>
<evidence type="ECO:0000256" key="2">
    <source>
        <dbReference type="ARBA" id="ARBA00022448"/>
    </source>
</evidence>